<sequence length="60" mass="6318">MLDSEAAADCEFYVTPTSALDTALGTQARVSLARPRTIIPTPVAFHELAARVAECATSPI</sequence>
<comment type="caution">
    <text evidence="1">The sequence shown here is derived from an EMBL/GenBank/DDBJ whole genome shotgun (WGS) entry which is preliminary data.</text>
</comment>
<organism evidence="1 2">
    <name type="scientific">Sphaerisporangium siamense</name>
    <dbReference type="NCBI Taxonomy" id="795645"/>
    <lineage>
        <taxon>Bacteria</taxon>
        <taxon>Bacillati</taxon>
        <taxon>Actinomycetota</taxon>
        <taxon>Actinomycetes</taxon>
        <taxon>Streptosporangiales</taxon>
        <taxon>Streptosporangiaceae</taxon>
        <taxon>Sphaerisporangium</taxon>
    </lineage>
</organism>
<proteinExistence type="predicted"/>
<reference evidence="1 2" key="1">
    <citation type="submission" date="2020-08" db="EMBL/GenBank/DDBJ databases">
        <title>Sequencing the genomes of 1000 actinobacteria strains.</title>
        <authorList>
            <person name="Klenk H.-P."/>
        </authorList>
    </citation>
    <scope>NUCLEOTIDE SEQUENCE [LARGE SCALE GENOMIC DNA]</scope>
    <source>
        <strain evidence="1 2">DSM 45784</strain>
    </source>
</reference>
<evidence type="ECO:0000313" key="2">
    <source>
        <dbReference type="Proteomes" id="UP000542210"/>
    </source>
</evidence>
<dbReference type="RefSeq" id="WP_184877781.1">
    <property type="nucleotide sequence ID" value="NZ_BOOV01000010.1"/>
</dbReference>
<name>A0A7W7D443_9ACTN</name>
<protein>
    <submittedName>
        <fullName evidence="1">Uncharacterized protein</fullName>
    </submittedName>
</protein>
<keyword evidence="2" id="KW-1185">Reference proteome</keyword>
<dbReference type="Proteomes" id="UP000542210">
    <property type="component" value="Unassembled WGS sequence"/>
</dbReference>
<accession>A0A7W7D443</accession>
<evidence type="ECO:0000313" key="1">
    <source>
        <dbReference type="EMBL" id="MBB4699947.1"/>
    </source>
</evidence>
<gene>
    <name evidence="1" type="ORF">BJ982_001491</name>
</gene>
<dbReference type="EMBL" id="JACHND010000001">
    <property type="protein sequence ID" value="MBB4699947.1"/>
    <property type="molecule type" value="Genomic_DNA"/>
</dbReference>
<dbReference type="AlphaFoldDB" id="A0A7W7D443"/>